<evidence type="ECO:0000313" key="2">
    <source>
        <dbReference type="EMBL" id="SJZ60079.1"/>
    </source>
</evidence>
<dbReference type="Pfam" id="PF05107">
    <property type="entry name" value="Cas_Cas7"/>
    <property type="match status" value="1"/>
</dbReference>
<dbReference type="Proteomes" id="UP000189956">
    <property type="component" value="Unassembled WGS sequence"/>
</dbReference>
<evidence type="ECO:0000313" key="3">
    <source>
        <dbReference type="Proteomes" id="UP000189956"/>
    </source>
</evidence>
<dbReference type="GO" id="GO:0043571">
    <property type="term" value="P:maintenance of CRISPR repeat elements"/>
    <property type="evidence" value="ECO:0007669"/>
    <property type="project" value="InterPro"/>
</dbReference>
<name>A0A1T4LZB5_PORCN</name>
<feature type="compositionally biased region" description="Acidic residues" evidence="1">
    <location>
        <begin position="141"/>
        <end position="152"/>
    </location>
</feature>
<evidence type="ECO:0000256" key="1">
    <source>
        <dbReference type="SAM" id="MobiDB-lite"/>
    </source>
</evidence>
<sequence length="334" mass="37968">MEKQAIQNRYDFIILYDVVNGNPNGDPDAGNMPRTDAQTDHGIVSPPCLKRKIRNYVDMISPYFPEYANIFGKVLDPDLFRIYIRDKVVLNQVHGAMFDEVVEELKLSSEKKQDECILKTQQAMCKHYYDVRTFGAVMSTSDDETNTEGVDEETSKKKKSGTKGKGKTDKQAGQVRGPVQLTFSKSIDPVSIEYRSVARIAVTNSKDQAKESTFGSLYEIPYALYKGYGFVSAMLAEKTGFDEADLKLLWHALLNMFEHDRAAARGLMSMRKIIVFKHNTRFGNAPAHSLFDRVKIKLKDSVEYPRSFEDYEISIDEENLPQGVEIIDPQNLFQ</sequence>
<feature type="compositionally biased region" description="Basic residues" evidence="1">
    <location>
        <begin position="156"/>
        <end position="165"/>
    </location>
</feature>
<accession>A0A1T4LZB5</accession>
<dbReference type="RefSeq" id="WP_025838038.1">
    <property type="nucleotide sequence ID" value="NZ_FUWL01000010.1"/>
</dbReference>
<feature type="region of interest" description="Disordered" evidence="1">
    <location>
        <begin position="141"/>
        <end position="173"/>
    </location>
</feature>
<dbReference type="AlphaFoldDB" id="A0A1T4LZB5"/>
<dbReference type="EMBL" id="FUWL01000010">
    <property type="protein sequence ID" value="SJZ60079.1"/>
    <property type="molecule type" value="Genomic_DNA"/>
</dbReference>
<proteinExistence type="predicted"/>
<dbReference type="InterPro" id="IPR006482">
    <property type="entry name" value="Cas7_Csh2/Csh2"/>
</dbReference>
<organism evidence="2 3">
    <name type="scientific">Porphyromonas cangingivalis</name>
    <dbReference type="NCBI Taxonomy" id="36874"/>
    <lineage>
        <taxon>Bacteria</taxon>
        <taxon>Pseudomonadati</taxon>
        <taxon>Bacteroidota</taxon>
        <taxon>Bacteroidia</taxon>
        <taxon>Bacteroidales</taxon>
        <taxon>Porphyromonadaceae</taxon>
        <taxon>Porphyromonas</taxon>
    </lineage>
</organism>
<reference evidence="2 3" key="1">
    <citation type="submission" date="2017-02" db="EMBL/GenBank/DDBJ databases">
        <authorList>
            <person name="Peterson S.W."/>
        </authorList>
    </citation>
    <scope>NUCLEOTIDE SEQUENCE [LARGE SCALE GENOMIC DNA]</scope>
    <source>
        <strain evidence="2 3">ATCC 700135</strain>
    </source>
</reference>
<protein>
    <submittedName>
        <fullName evidence="2">CRISPR-associated protein Csd2</fullName>
    </submittedName>
</protein>
<dbReference type="NCBIfam" id="TIGR01595">
    <property type="entry name" value="cas_CT1132"/>
    <property type="match status" value="1"/>
</dbReference>
<gene>
    <name evidence="2" type="ORF">SAMN02745205_01322</name>
</gene>